<feature type="compositionally biased region" description="Acidic residues" evidence="1">
    <location>
        <begin position="342"/>
        <end position="364"/>
    </location>
</feature>
<feature type="compositionally biased region" description="Basic and acidic residues" evidence="1">
    <location>
        <begin position="326"/>
        <end position="341"/>
    </location>
</feature>
<dbReference type="Gene3D" id="2.40.70.10">
    <property type="entry name" value="Acid Proteases"/>
    <property type="match status" value="1"/>
</dbReference>
<gene>
    <name evidence="2" type="ORF">GMARGA_LOCUS2670</name>
</gene>
<protein>
    <submittedName>
        <fullName evidence="2">31934_t:CDS:1</fullName>
    </submittedName>
</protein>
<evidence type="ECO:0000313" key="3">
    <source>
        <dbReference type="Proteomes" id="UP000789901"/>
    </source>
</evidence>
<dbReference type="InterPro" id="IPR021109">
    <property type="entry name" value="Peptidase_aspartic_dom_sf"/>
</dbReference>
<evidence type="ECO:0000256" key="1">
    <source>
        <dbReference type="SAM" id="MobiDB-lite"/>
    </source>
</evidence>
<keyword evidence="3" id="KW-1185">Reference proteome</keyword>
<dbReference type="Proteomes" id="UP000789901">
    <property type="component" value="Unassembled WGS sequence"/>
</dbReference>
<dbReference type="EMBL" id="CAJVQB010000863">
    <property type="protein sequence ID" value="CAG8510750.1"/>
    <property type="molecule type" value="Genomic_DNA"/>
</dbReference>
<accession>A0ABM8W2W4</accession>
<evidence type="ECO:0000313" key="2">
    <source>
        <dbReference type="EMBL" id="CAG8510750.1"/>
    </source>
</evidence>
<feature type="region of interest" description="Disordered" evidence="1">
    <location>
        <begin position="324"/>
        <end position="364"/>
    </location>
</feature>
<name>A0ABM8W2W4_GIGMA</name>
<sequence length="364" mass="42460">MNEEQFNKFMEAITKSVKKYRRPSIKYAILSAQLKDTRVNQPCNNFYRGGRPQINYKWERKGELKCYNCSKIEHAAKNCMSEKTKYLYPDQRKDNYNKTKTISFCEIEETNNNEVYMLDNITSQKTKKCLADPKWEGKLRKESTSVQDPTPLNKTKGKRRLSKIDSLNPYNVADDILALPTSATVGQNLQYPNQRRNLAKILKCPVNLKETNFLYPEEQRCTTAARCYIRIRNSPVLAVLDSGAVISIISKCLLDKLGLNINDKPITVEVVVPTTLYVIESLDDTLLLETEWFQKTKARIHFDEQKLYLKYADRLAEIKISNSGNEDLKPRKDEDNYSEDRDTFDEFDYEEKEFDEIEQDNNRS</sequence>
<organism evidence="2 3">
    <name type="scientific">Gigaspora margarita</name>
    <dbReference type="NCBI Taxonomy" id="4874"/>
    <lineage>
        <taxon>Eukaryota</taxon>
        <taxon>Fungi</taxon>
        <taxon>Fungi incertae sedis</taxon>
        <taxon>Mucoromycota</taxon>
        <taxon>Glomeromycotina</taxon>
        <taxon>Glomeromycetes</taxon>
        <taxon>Diversisporales</taxon>
        <taxon>Gigasporaceae</taxon>
        <taxon>Gigaspora</taxon>
    </lineage>
</organism>
<comment type="caution">
    <text evidence="2">The sequence shown here is derived from an EMBL/GenBank/DDBJ whole genome shotgun (WGS) entry which is preliminary data.</text>
</comment>
<reference evidence="2 3" key="1">
    <citation type="submission" date="2021-06" db="EMBL/GenBank/DDBJ databases">
        <authorList>
            <person name="Kallberg Y."/>
            <person name="Tangrot J."/>
            <person name="Rosling A."/>
        </authorList>
    </citation>
    <scope>NUCLEOTIDE SEQUENCE [LARGE SCALE GENOMIC DNA]</scope>
    <source>
        <strain evidence="2 3">120-4 pot B 10/14</strain>
    </source>
</reference>
<proteinExistence type="predicted"/>